<gene>
    <name evidence="1" type="ORF">LQ567_08755</name>
</gene>
<proteinExistence type="predicted"/>
<protein>
    <submittedName>
        <fullName evidence="1">Arginine deiminase-related protein</fullName>
    </submittedName>
</protein>
<dbReference type="RefSeq" id="WP_231004124.1">
    <property type="nucleotide sequence ID" value="NZ_JAJNEC010000005.1"/>
</dbReference>
<dbReference type="PIRSF" id="PIRSF028188">
    <property type="entry name" value="Amdntrnsf_FN0238"/>
    <property type="match status" value="1"/>
</dbReference>
<organism evidence="1 2">
    <name type="scientific">Niabella pedocola</name>
    <dbReference type="NCBI Taxonomy" id="1752077"/>
    <lineage>
        <taxon>Bacteria</taxon>
        <taxon>Pseudomonadati</taxon>
        <taxon>Bacteroidota</taxon>
        <taxon>Chitinophagia</taxon>
        <taxon>Chitinophagales</taxon>
        <taxon>Chitinophagaceae</taxon>
        <taxon>Niabella</taxon>
    </lineage>
</organism>
<sequence length="309" mass="34913">MQTTAHLLMIRPIAFGFNAETAVNNAFQKENTDWNVNEKAQEEFDQLVALLRRHQIDVQVIQDQPQPYTPDSVFPNNWISMHNDGQIVLYPMFAANRRTERDKGVVHQLMEQFIIYSKVDLTGYEKEQRFLEGTGSMVLDRIHQKAYACLSPRTDEQVLLDFCGVLDFTPVTFHATDASGTPIYHTNVMMSVAEDYAIIAIDSIPDKAERAQVLQSLTDTGKEIIPISLEQMEHFAGNALQVRNTEGQRFLVMSSAAYHSLSDTQKQRLENYNPILHAPLTTIEQNGGGSARCMIAEVFLPLQPAPHPH</sequence>
<dbReference type="NCBIfam" id="NF046062">
    <property type="entry name" value="citrull_CtlX"/>
    <property type="match status" value="1"/>
</dbReference>
<evidence type="ECO:0000313" key="2">
    <source>
        <dbReference type="Proteomes" id="UP001199816"/>
    </source>
</evidence>
<dbReference type="Gene3D" id="3.75.10.10">
    <property type="entry name" value="L-arginine/glycine Amidinotransferase, Chain A"/>
    <property type="match status" value="1"/>
</dbReference>
<name>A0ABS8PP14_9BACT</name>
<evidence type="ECO:0000313" key="1">
    <source>
        <dbReference type="EMBL" id="MCD2422847.1"/>
    </source>
</evidence>
<dbReference type="SUPFAM" id="SSF55909">
    <property type="entry name" value="Pentein"/>
    <property type="match status" value="1"/>
</dbReference>
<dbReference type="Proteomes" id="UP001199816">
    <property type="component" value="Unassembled WGS sequence"/>
</dbReference>
<reference evidence="1 2" key="1">
    <citation type="submission" date="2021-11" db="EMBL/GenBank/DDBJ databases">
        <title>Genomic of Niabella pedocola.</title>
        <authorList>
            <person name="Wu T."/>
        </authorList>
    </citation>
    <scope>NUCLEOTIDE SEQUENCE [LARGE SCALE GENOMIC DNA]</scope>
    <source>
        <strain evidence="1 2">JCM 31011</strain>
    </source>
</reference>
<dbReference type="PANTHER" id="PTHR43224:SF1">
    <property type="entry name" value="AMIDINOTRANSFERASE"/>
    <property type="match status" value="1"/>
</dbReference>
<accession>A0ABS8PP14</accession>
<comment type="caution">
    <text evidence="1">The sequence shown here is derived from an EMBL/GenBank/DDBJ whole genome shotgun (WGS) entry which is preliminary data.</text>
</comment>
<keyword evidence="2" id="KW-1185">Reference proteome</keyword>
<dbReference type="EMBL" id="JAJNEC010000005">
    <property type="protein sequence ID" value="MCD2422847.1"/>
    <property type="molecule type" value="Genomic_DNA"/>
</dbReference>
<dbReference type="InterPro" id="IPR014541">
    <property type="entry name" value="Amdntrnsf_FN0238"/>
</dbReference>
<dbReference type="PANTHER" id="PTHR43224">
    <property type="entry name" value="AMIDINOTRANSFERASE"/>
    <property type="match status" value="1"/>
</dbReference>
<dbReference type="Pfam" id="PF19420">
    <property type="entry name" value="DDAH_eukar"/>
    <property type="match status" value="1"/>
</dbReference>